<dbReference type="PIRSF" id="PIRSF000126">
    <property type="entry name" value="11-beta-HSD1"/>
    <property type="match status" value="1"/>
</dbReference>
<evidence type="ECO:0000256" key="2">
    <source>
        <dbReference type="ARBA" id="ARBA00023002"/>
    </source>
</evidence>
<evidence type="ECO:0000313" key="4">
    <source>
        <dbReference type="EMBL" id="HIV75824.1"/>
    </source>
</evidence>
<organism evidence="4 5">
    <name type="scientific">Candidatus Pseudogracilibacillus intestinigallinarum</name>
    <dbReference type="NCBI Taxonomy" id="2838742"/>
    <lineage>
        <taxon>Bacteria</taxon>
        <taxon>Bacillati</taxon>
        <taxon>Bacillota</taxon>
        <taxon>Bacilli</taxon>
        <taxon>Bacillales</taxon>
        <taxon>Bacillaceae</taxon>
        <taxon>Pseudogracilibacillus</taxon>
    </lineage>
</organism>
<evidence type="ECO:0000256" key="1">
    <source>
        <dbReference type="ARBA" id="ARBA00006484"/>
    </source>
</evidence>
<reference evidence="4" key="2">
    <citation type="submission" date="2021-04" db="EMBL/GenBank/DDBJ databases">
        <authorList>
            <person name="Gilroy R."/>
        </authorList>
    </citation>
    <scope>NUCLEOTIDE SEQUENCE</scope>
    <source>
        <strain evidence="4">CHK169-2315</strain>
    </source>
</reference>
<dbReference type="Pfam" id="PF00106">
    <property type="entry name" value="adh_short"/>
    <property type="match status" value="1"/>
</dbReference>
<reference evidence="4" key="1">
    <citation type="journal article" date="2021" name="PeerJ">
        <title>Extensive microbial diversity within the chicken gut microbiome revealed by metagenomics and culture.</title>
        <authorList>
            <person name="Gilroy R."/>
            <person name="Ravi A."/>
            <person name="Getino M."/>
            <person name="Pursley I."/>
            <person name="Horton D.L."/>
            <person name="Alikhan N.F."/>
            <person name="Baker D."/>
            <person name="Gharbi K."/>
            <person name="Hall N."/>
            <person name="Watson M."/>
            <person name="Adriaenssens E.M."/>
            <person name="Foster-Nyarko E."/>
            <person name="Jarju S."/>
            <person name="Secka A."/>
            <person name="Antonio M."/>
            <person name="Oren A."/>
            <person name="Chaudhuri R.R."/>
            <person name="La Ragione R."/>
            <person name="Hildebrand F."/>
            <person name="Pallen M.J."/>
        </authorList>
    </citation>
    <scope>NUCLEOTIDE SEQUENCE</scope>
    <source>
        <strain evidence="4">CHK169-2315</strain>
    </source>
</reference>
<dbReference type="FunFam" id="3.40.50.720:FF:000047">
    <property type="entry name" value="NADP-dependent L-serine/L-allo-threonine dehydrogenase"/>
    <property type="match status" value="1"/>
</dbReference>
<evidence type="ECO:0000313" key="5">
    <source>
        <dbReference type="Proteomes" id="UP000823937"/>
    </source>
</evidence>
<name>A0A9D1PP52_9BACI</name>
<gene>
    <name evidence="4" type="ORF">H9895_12175</name>
</gene>
<protein>
    <submittedName>
        <fullName evidence="4">SDR family oxidoreductase</fullName>
    </submittedName>
</protein>
<dbReference type="SUPFAM" id="SSF51735">
    <property type="entry name" value="NAD(P)-binding Rossmann-fold domains"/>
    <property type="match status" value="1"/>
</dbReference>
<dbReference type="PRINTS" id="PR00081">
    <property type="entry name" value="GDHRDH"/>
</dbReference>
<dbReference type="InterPro" id="IPR036291">
    <property type="entry name" value="NAD(P)-bd_dom_sf"/>
</dbReference>
<proteinExistence type="inferred from homology"/>
<sequence>MKLKTVVVTGASSGIGKAIATKFVQEGFQVVLAARSFETLQQLEKVLNDQGPGKALAIETDVSNPNSVKQMIQKAMEAFGDIDILVNNAGLMLSAKVTDGNVEAWEDMIDVNVKGILYTTHEVINSMVARKQGHIINLSSVSGQEVTKNSTVYSATKFAVRAITVGLEKELAHSGVRVTNISPGMVETRLIDGYELKRKPLEPSDIANAIYYAISQPSYVNVNEITVRPV</sequence>
<dbReference type="Gene3D" id="3.40.50.720">
    <property type="entry name" value="NAD(P)-binding Rossmann-like Domain"/>
    <property type="match status" value="1"/>
</dbReference>
<comment type="similarity">
    <text evidence="1 3">Belongs to the short-chain dehydrogenases/reductases (SDR) family.</text>
</comment>
<comment type="caution">
    <text evidence="4">The sequence shown here is derived from an EMBL/GenBank/DDBJ whole genome shotgun (WGS) entry which is preliminary data.</text>
</comment>
<dbReference type="InterPro" id="IPR002347">
    <property type="entry name" value="SDR_fam"/>
</dbReference>
<dbReference type="GO" id="GO:0016616">
    <property type="term" value="F:oxidoreductase activity, acting on the CH-OH group of donors, NAD or NADP as acceptor"/>
    <property type="evidence" value="ECO:0007669"/>
    <property type="project" value="UniProtKB-ARBA"/>
</dbReference>
<accession>A0A9D1PP52</accession>
<dbReference type="Proteomes" id="UP000823937">
    <property type="component" value="Unassembled WGS sequence"/>
</dbReference>
<dbReference type="AlphaFoldDB" id="A0A9D1PP52"/>
<keyword evidence="2" id="KW-0560">Oxidoreductase</keyword>
<dbReference type="PANTHER" id="PTHR43115">
    <property type="entry name" value="DEHYDROGENASE/REDUCTASE SDR FAMILY MEMBER 11"/>
    <property type="match status" value="1"/>
</dbReference>
<evidence type="ECO:0000256" key="3">
    <source>
        <dbReference type="RuleBase" id="RU000363"/>
    </source>
</evidence>
<dbReference type="PRINTS" id="PR00080">
    <property type="entry name" value="SDRFAMILY"/>
</dbReference>
<dbReference type="PANTHER" id="PTHR43115:SF4">
    <property type="entry name" value="DEHYDROGENASE_REDUCTASE SDR FAMILY MEMBER 11"/>
    <property type="match status" value="1"/>
</dbReference>
<dbReference type="EMBL" id="DXHX01000172">
    <property type="protein sequence ID" value="HIV75824.1"/>
    <property type="molecule type" value="Genomic_DNA"/>
</dbReference>